<dbReference type="InterPro" id="IPR006578">
    <property type="entry name" value="MADF-dom"/>
</dbReference>
<dbReference type="SMART" id="SM00595">
    <property type="entry name" value="MADF"/>
    <property type="match status" value="1"/>
</dbReference>
<evidence type="ECO:0000313" key="4">
    <source>
        <dbReference type="Proteomes" id="UP000299102"/>
    </source>
</evidence>
<dbReference type="Pfam" id="PF10545">
    <property type="entry name" value="MADF_DNA_bdg"/>
    <property type="match status" value="1"/>
</dbReference>
<feature type="compositionally biased region" description="Acidic residues" evidence="1">
    <location>
        <begin position="133"/>
        <end position="142"/>
    </location>
</feature>
<dbReference type="PROSITE" id="PS51029">
    <property type="entry name" value="MADF"/>
    <property type="match status" value="1"/>
</dbReference>
<dbReference type="PANTHER" id="PTHR12243:SF67">
    <property type="entry name" value="COREPRESSOR OF PANGOLIN, ISOFORM A-RELATED"/>
    <property type="match status" value="1"/>
</dbReference>
<dbReference type="AlphaFoldDB" id="A0A4C1W876"/>
<dbReference type="GO" id="GO:0006357">
    <property type="term" value="P:regulation of transcription by RNA polymerase II"/>
    <property type="evidence" value="ECO:0007669"/>
    <property type="project" value="TreeGrafter"/>
</dbReference>
<feature type="compositionally biased region" description="Polar residues" evidence="1">
    <location>
        <begin position="412"/>
        <end position="426"/>
    </location>
</feature>
<comment type="caution">
    <text evidence="3">The sequence shown here is derived from an EMBL/GenBank/DDBJ whole genome shotgun (WGS) entry which is preliminary data.</text>
</comment>
<organism evidence="3 4">
    <name type="scientific">Eumeta variegata</name>
    <name type="common">Bagworm moth</name>
    <name type="synonym">Eumeta japonica</name>
    <dbReference type="NCBI Taxonomy" id="151549"/>
    <lineage>
        <taxon>Eukaryota</taxon>
        <taxon>Metazoa</taxon>
        <taxon>Ecdysozoa</taxon>
        <taxon>Arthropoda</taxon>
        <taxon>Hexapoda</taxon>
        <taxon>Insecta</taxon>
        <taxon>Pterygota</taxon>
        <taxon>Neoptera</taxon>
        <taxon>Endopterygota</taxon>
        <taxon>Lepidoptera</taxon>
        <taxon>Glossata</taxon>
        <taxon>Ditrysia</taxon>
        <taxon>Tineoidea</taxon>
        <taxon>Psychidae</taxon>
        <taxon>Oiketicinae</taxon>
        <taxon>Eumeta</taxon>
    </lineage>
</organism>
<sequence length="473" mass="54477">MAERARLIDEVRKYRTLWDPGHEDYSSGAARDACWFQISQTLGSNSEALKREWKTLRDSLRQALRRRPRRPGEPPRRWRYERQMSFLFPYLTERVLVTFCSDLLEDSRQPRNLTSSDSSYKPGGKKRPVDVDPVAEGEDDEETPRAARAAPVSPGAPPPDSQEPEALELFFASVCQSTRRLPLRYQHQIQRHVLELVLRAEEDYEAEAAAGGEHALLFDDPPCAQRRQKLRAAVMCGRRAAGGPKGASDTEQTPDGRPKRNKSSLQINIYICKKGIPFKQKPITRLRKKQTKKQCIEFKCAHAHHAKHETAALNCLRMMPCAGLTLFNPSFFSPAYPILRHCDGFVRYTLQYDSTTAARRWRSECGLLSEVVNVDDERLFLIEHSYVRWKMTKIRIGVHEIKNERERYATSSSRSILAEAASQTRGQPPVRREHKQLTRLTPRARRKRQPPAHPPLPPHRRFIHEHLLIMICV</sequence>
<dbReference type="Proteomes" id="UP000299102">
    <property type="component" value="Unassembled WGS sequence"/>
</dbReference>
<dbReference type="PANTHER" id="PTHR12243">
    <property type="entry name" value="MADF DOMAIN TRANSCRIPTION FACTOR"/>
    <property type="match status" value="1"/>
</dbReference>
<evidence type="ECO:0000313" key="3">
    <source>
        <dbReference type="EMBL" id="GBP46699.1"/>
    </source>
</evidence>
<feature type="compositionally biased region" description="Polar residues" evidence="1">
    <location>
        <begin position="110"/>
        <end position="119"/>
    </location>
</feature>
<dbReference type="EMBL" id="BGZK01000488">
    <property type="protein sequence ID" value="GBP46699.1"/>
    <property type="molecule type" value="Genomic_DNA"/>
</dbReference>
<name>A0A4C1W876_EUMVA</name>
<evidence type="ECO:0000256" key="1">
    <source>
        <dbReference type="SAM" id="MobiDB-lite"/>
    </source>
</evidence>
<proteinExistence type="predicted"/>
<dbReference type="GO" id="GO:0005634">
    <property type="term" value="C:nucleus"/>
    <property type="evidence" value="ECO:0007669"/>
    <property type="project" value="TreeGrafter"/>
</dbReference>
<dbReference type="OrthoDB" id="5779735at2759"/>
<accession>A0A4C1W876</accession>
<feature type="region of interest" description="Disordered" evidence="1">
    <location>
        <begin position="412"/>
        <end position="459"/>
    </location>
</feature>
<feature type="region of interest" description="Disordered" evidence="1">
    <location>
        <begin position="238"/>
        <end position="262"/>
    </location>
</feature>
<evidence type="ECO:0000259" key="2">
    <source>
        <dbReference type="PROSITE" id="PS51029"/>
    </source>
</evidence>
<keyword evidence="4" id="KW-1185">Reference proteome</keyword>
<reference evidence="3 4" key="1">
    <citation type="journal article" date="2019" name="Commun. Biol.">
        <title>The bagworm genome reveals a unique fibroin gene that provides high tensile strength.</title>
        <authorList>
            <person name="Kono N."/>
            <person name="Nakamura H."/>
            <person name="Ohtoshi R."/>
            <person name="Tomita M."/>
            <person name="Numata K."/>
            <person name="Arakawa K."/>
        </authorList>
    </citation>
    <scope>NUCLEOTIDE SEQUENCE [LARGE SCALE GENOMIC DNA]</scope>
</reference>
<feature type="region of interest" description="Disordered" evidence="1">
    <location>
        <begin position="108"/>
        <end position="163"/>
    </location>
</feature>
<feature type="domain" description="MADF" evidence="2">
    <location>
        <begin position="6"/>
        <end position="92"/>
    </location>
</feature>
<gene>
    <name evidence="3" type="ORF">EVAR_86952_1</name>
</gene>
<dbReference type="InterPro" id="IPR039353">
    <property type="entry name" value="TF_Adf1"/>
</dbReference>
<protein>
    <recommendedName>
        <fullName evidence="2">MADF domain-containing protein</fullName>
    </recommendedName>
</protein>
<dbReference type="GO" id="GO:0005667">
    <property type="term" value="C:transcription regulator complex"/>
    <property type="evidence" value="ECO:0007669"/>
    <property type="project" value="TreeGrafter"/>
</dbReference>